<dbReference type="InterPro" id="IPR050148">
    <property type="entry name" value="Terpene_synthase-like"/>
</dbReference>
<dbReference type="InterPro" id="IPR005630">
    <property type="entry name" value="Terpene_synthase_metal-bd"/>
</dbReference>
<name>A0A8K0HGF1_9ROSA</name>
<keyword evidence="4" id="KW-0479">Metal-binding</keyword>
<dbReference type="GO" id="GO:0000287">
    <property type="term" value="F:magnesium ion binding"/>
    <property type="evidence" value="ECO:0007669"/>
    <property type="project" value="InterPro"/>
</dbReference>
<evidence type="ECO:0000256" key="4">
    <source>
        <dbReference type="ARBA" id="ARBA00022723"/>
    </source>
</evidence>
<dbReference type="AlphaFoldDB" id="A0A8K0HGF1"/>
<dbReference type="PANTHER" id="PTHR31225">
    <property type="entry name" value="OS04G0344100 PROTEIN-RELATED"/>
    <property type="match status" value="1"/>
</dbReference>
<evidence type="ECO:0000259" key="7">
    <source>
        <dbReference type="Pfam" id="PF01397"/>
    </source>
</evidence>
<dbReference type="InterPro" id="IPR044814">
    <property type="entry name" value="Terpene_cyclase_plant_C1"/>
</dbReference>
<dbReference type="Pfam" id="PF01397">
    <property type="entry name" value="Terpene_synth"/>
    <property type="match status" value="1"/>
</dbReference>
<feature type="domain" description="Terpene synthase N-terminal" evidence="7">
    <location>
        <begin position="75"/>
        <end position="225"/>
    </location>
</feature>
<dbReference type="InterPro" id="IPR034741">
    <property type="entry name" value="Terpene_cyclase-like_1_C"/>
</dbReference>
<dbReference type="GO" id="GO:0016102">
    <property type="term" value="P:diterpenoid biosynthetic process"/>
    <property type="evidence" value="ECO:0007669"/>
    <property type="project" value="InterPro"/>
</dbReference>
<evidence type="ECO:0000256" key="3">
    <source>
        <dbReference type="ARBA" id="ARBA00004721"/>
    </source>
</evidence>
<comment type="pathway">
    <text evidence="3">Secondary metabolite biosynthesis; terpenoid biosynthesis.</text>
</comment>
<dbReference type="OrthoDB" id="1921927at2759"/>
<feature type="domain" description="Terpene synthase metal-binding" evidence="8">
    <location>
        <begin position="294"/>
        <end position="532"/>
    </location>
</feature>
<reference evidence="9" key="1">
    <citation type="submission" date="2020-03" db="EMBL/GenBank/DDBJ databases">
        <title>A high-quality chromosome-level genome assembly of a woody plant with both climbing and erect habits, Rhamnella rubrinervis.</title>
        <authorList>
            <person name="Lu Z."/>
            <person name="Yang Y."/>
            <person name="Zhu X."/>
            <person name="Sun Y."/>
        </authorList>
    </citation>
    <scope>NUCLEOTIDE SEQUENCE</scope>
    <source>
        <strain evidence="9">BYM</strain>
        <tissue evidence="9">Leaf</tissue>
    </source>
</reference>
<organism evidence="9 10">
    <name type="scientific">Rhamnella rubrinervis</name>
    <dbReference type="NCBI Taxonomy" id="2594499"/>
    <lineage>
        <taxon>Eukaryota</taxon>
        <taxon>Viridiplantae</taxon>
        <taxon>Streptophyta</taxon>
        <taxon>Embryophyta</taxon>
        <taxon>Tracheophyta</taxon>
        <taxon>Spermatophyta</taxon>
        <taxon>Magnoliopsida</taxon>
        <taxon>eudicotyledons</taxon>
        <taxon>Gunneridae</taxon>
        <taxon>Pentapetalae</taxon>
        <taxon>rosids</taxon>
        <taxon>fabids</taxon>
        <taxon>Rosales</taxon>
        <taxon>Rhamnaceae</taxon>
        <taxon>rhamnoid group</taxon>
        <taxon>Rhamneae</taxon>
        <taxon>Rhamnella</taxon>
    </lineage>
</organism>
<dbReference type="CDD" id="cd00684">
    <property type="entry name" value="Terpene_cyclase_plant_C1"/>
    <property type="match status" value="1"/>
</dbReference>
<evidence type="ECO:0000256" key="2">
    <source>
        <dbReference type="ARBA" id="ARBA00001946"/>
    </source>
</evidence>
<dbReference type="PANTHER" id="PTHR31225:SF0">
    <property type="entry name" value="S-(+)-LINALOOL SYNTHASE, CHLOROPLASTIC"/>
    <property type="match status" value="1"/>
</dbReference>
<evidence type="ECO:0000256" key="1">
    <source>
        <dbReference type="ARBA" id="ARBA00001936"/>
    </source>
</evidence>
<evidence type="ECO:0000256" key="6">
    <source>
        <dbReference type="ARBA" id="ARBA00023239"/>
    </source>
</evidence>
<proteinExistence type="predicted"/>
<dbReference type="FunFam" id="1.10.600.10:FF:000007">
    <property type="entry name" value="Isoprene synthase, chloroplastic"/>
    <property type="match status" value="1"/>
</dbReference>
<protein>
    <submittedName>
        <fullName evidence="9">Uncharacterized protein</fullName>
    </submittedName>
</protein>
<evidence type="ECO:0000313" key="10">
    <source>
        <dbReference type="Proteomes" id="UP000796880"/>
    </source>
</evidence>
<keyword evidence="10" id="KW-1185">Reference proteome</keyword>
<dbReference type="InterPro" id="IPR008930">
    <property type="entry name" value="Terpenoid_cyclase/PrenylTrfase"/>
</dbReference>
<dbReference type="InterPro" id="IPR001906">
    <property type="entry name" value="Terpene_synth_N"/>
</dbReference>
<dbReference type="EMBL" id="VOIH02000003">
    <property type="protein sequence ID" value="KAF3451623.1"/>
    <property type="molecule type" value="Genomic_DNA"/>
</dbReference>
<accession>A0A8K0HGF1</accession>
<dbReference type="Pfam" id="PF03936">
    <property type="entry name" value="Terpene_synth_C"/>
    <property type="match status" value="1"/>
</dbReference>
<keyword evidence="6" id="KW-0456">Lyase</keyword>
<dbReference type="Gene3D" id="1.50.10.130">
    <property type="entry name" value="Terpene synthase, N-terminal domain"/>
    <property type="match status" value="1"/>
</dbReference>
<dbReference type="SFLD" id="SFLDS00005">
    <property type="entry name" value="Isoprenoid_Synthase_Type_I"/>
    <property type="match status" value="1"/>
</dbReference>
<dbReference type="GO" id="GO:0010333">
    <property type="term" value="F:terpene synthase activity"/>
    <property type="evidence" value="ECO:0007669"/>
    <property type="project" value="InterPro"/>
</dbReference>
<dbReference type="SUPFAM" id="SSF48239">
    <property type="entry name" value="Terpenoid cyclases/Protein prenyltransferases"/>
    <property type="match status" value="1"/>
</dbReference>
<dbReference type="SUPFAM" id="SSF48576">
    <property type="entry name" value="Terpenoid synthases"/>
    <property type="match status" value="1"/>
</dbReference>
<evidence type="ECO:0000259" key="8">
    <source>
        <dbReference type="Pfam" id="PF03936"/>
    </source>
</evidence>
<dbReference type="SFLD" id="SFLDG01019">
    <property type="entry name" value="Terpene_Cyclase_Like_1_C_Termi"/>
    <property type="match status" value="1"/>
</dbReference>
<dbReference type="Proteomes" id="UP000796880">
    <property type="component" value="Unassembled WGS sequence"/>
</dbReference>
<dbReference type="Gene3D" id="1.10.600.10">
    <property type="entry name" value="Farnesyl Diphosphate Synthase"/>
    <property type="match status" value="1"/>
</dbReference>
<comment type="caution">
    <text evidence="9">The sequence shown here is derived from an EMBL/GenBank/DDBJ whole genome shotgun (WGS) entry which is preliminary data.</text>
</comment>
<dbReference type="InterPro" id="IPR008949">
    <property type="entry name" value="Isoprenoid_synthase_dom_sf"/>
</dbReference>
<comment type="cofactor">
    <cofactor evidence="1">
        <name>Mn(2+)</name>
        <dbReference type="ChEBI" id="CHEBI:29035"/>
    </cofactor>
</comment>
<keyword evidence="5" id="KW-0460">Magnesium</keyword>
<evidence type="ECO:0000313" key="9">
    <source>
        <dbReference type="EMBL" id="KAF3451623.1"/>
    </source>
</evidence>
<dbReference type="InterPro" id="IPR036965">
    <property type="entry name" value="Terpene_synth_N_sf"/>
</dbReference>
<gene>
    <name evidence="9" type="ORF">FNV43_RR07718</name>
</gene>
<sequence>MAFSSQAFFATYNLPPNKSTPIIGDSNSLNLVNPTTLISSTCTSTTSQELSIAQHNWSFPALLQRSDYLSKFHSNDDYMWLQHGRKLEIFRDVLSKVGEDPYEGLIMIDAVQRLGIEYYFQDEIEAILQKQCMIFGRDNRDRQHGLHEVALRFRLLRQQGHFVPSDIFSNFKDKQGKFDKQLCKDINGLMGLFEASHLSIEGEDLLDEAGNFSGEILAKSMANLNQHHARAVGITLRNPHHMSLAKFMAKKYFFSDSLGSNGWINVLQELAKTEFNVVQSLHQNETVQISRWWRDLGLSKELKFARDQPLKWYIWSMASLTDPSLSEERIELMKPISFIYIIDDIFDVHGSLDELTLFTEAVNRWDIGATAQLPDYMMICFKTLHDMTNEISYKIHQKHGSNPLRSFRKTWAILCNAFLEEAKWFASGKVPKAEDYLKNGIISSGAHVVLVHVFFLLGEGLNDNVEIVDDIPRIMSSTATILRLWDDLGSAKDENQEGHDGSYLECYMKEHKGSSMEEARQHTMNMISNAWKSLNKECLSPTPFPLSFRKATLNLARLVPLMYSYDDNQCLPSLEEHMKSMLYENVAV</sequence>
<comment type="cofactor">
    <cofactor evidence="2">
        <name>Mg(2+)</name>
        <dbReference type="ChEBI" id="CHEBI:18420"/>
    </cofactor>
</comment>
<evidence type="ECO:0000256" key="5">
    <source>
        <dbReference type="ARBA" id="ARBA00022842"/>
    </source>
</evidence>